<dbReference type="RefSeq" id="WP_242938331.1">
    <property type="nucleotide sequence ID" value="NZ_CP094326.1"/>
</dbReference>
<gene>
    <name evidence="1" type="ORF">MQE36_06340</name>
</gene>
<name>A0ABY3YTJ6_9FLAO</name>
<dbReference type="EMBL" id="CP094326">
    <property type="protein sequence ID" value="UNY99963.1"/>
    <property type="molecule type" value="Genomic_DNA"/>
</dbReference>
<dbReference type="Proteomes" id="UP000829476">
    <property type="component" value="Chromosome"/>
</dbReference>
<organism evidence="1 2">
    <name type="scientific">Zhouia spongiae</name>
    <dbReference type="NCBI Taxonomy" id="2202721"/>
    <lineage>
        <taxon>Bacteria</taxon>
        <taxon>Pseudomonadati</taxon>
        <taxon>Bacteroidota</taxon>
        <taxon>Flavobacteriia</taxon>
        <taxon>Flavobacteriales</taxon>
        <taxon>Flavobacteriaceae</taxon>
        <taxon>Zhouia</taxon>
    </lineage>
</organism>
<proteinExistence type="predicted"/>
<accession>A0ABY3YTJ6</accession>
<keyword evidence="2" id="KW-1185">Reference proteome</keyword>
<evidence type="ECO:0008006" key="3">
    <source>
        <dbReference type="Google" id="ProtNLM"/>
    </source>
</evidence>
<protein>
    <recommendedName>
        <fullName evidence="3">Phenylalanyl-tRNA synthetase subunit alpha</fullName>
    </recommendedName>
</protein>
<reference evidence="1 2" key="1">
    <citation type="journal article" date="2018" name="Int. J. Syst. Evol. Microbiol.">
        <title>Zhouia spongiae sp. nov., isolated from a marine sponge.</title>
        <authorList>
            <person name="Zhuang L."/>
            <person name="Lin B."/>
            <person name="Qin F."/>
            <person name="Luo L."/>
        </authorList>
    </citation>
    <scope>NUCLEOTIDE SEQUENCE [LARGE SCALE GENOMIC DNA]</scope>
    <source>
        <strain evidence="1 2">HN-Y44</strain>
    </source>
</reference>
<evidence type="ECO:0000313" key="1">
    <source>
        <dbReference type="EMBL" id="UNY99963.1"/>
    </source>
</evidence>
<evidence type="ECO:0000313" key="2">
    <source>
        <dbReference type="Proteomes" id="UP000829476"/>
    </source>
</evidence>
<sequence>MKKDIRIPVSENIHVAIIHEWNEEFQCNDWNAYLINNSDSAVEMVFVSTHGYAETVKTSTMRHGLGTISAKSHAKIELLHEDVLKLNNEFFVSYFGQRDGKLYEKKFLFRKNTINERAMRDIPVMNCKGILA</sequence>